<evidence type="ECO:0008006" key="3">
    <source>
        <dbReference type="Google" id="ProtNLM"/>
    </source>
</evidence>
<organism evidence="1 2">
    <name type="scientific">Pleomorphomonas carboxyditropha</name>
    <dbReference type="NCBI Taxonomy" id="2023338"/>
    <lineage>
        <taxon>Bacteria</taxon>
        <taxon>Pseudomonadati</taxon>
        <taxon>Pseudomonadota</taxon>
        <taxon>Alphaproteobacteria</taxon>
        <taxon>Hyphomicrobiales</taxon>
        <taxon>Pleomorphomonadaceae</taxon>
        <taxon>Pleomorphomonas</taxon>
    </lineage>
</organism>
<evidence type="ECO:0000313" key="1">
    <source>
        <dbReference type="EMBL" id="PIO96166.1"/>
    </source>
</evidence>
<accession>A0A2G9WN85</accession>
<evidence type="ECO:0000313" key="2">
    <source>
        <dbReference type="Proteomes" id="UP000231070"/>
    </source>
</evidence>
<name>A0A2G9WN85_9HYPH</name>
<protein>
    <recommendedName>
        <fullName evidence="3">Pirin</fullName>
    </recommendedName>
</protein>
<dbReference type="InterPro" id="IPR006881">
    <property type="entry name" value="RepA_C"/>
</dbReference>
<dbReference type="OrthoDB" id="932750at2"/>
<dbReference type="AlphaFoldDB" id="A0A2G9WN85"/>
<keyword evidence="2" id="KW-1185">Reference proteome</keyword>
<reference evidence="1 2" key="1">
    <citation type="submission" date="2017-08" db="EMBL/GenBank/DDBJ databases">
        <title>Pleomorphomonas carboxidotrophicus sp. nov., a new mesophilic hydrogenogenic carboxidotroph.</title>
        <authorList>
            <person name="Esquivel-Elizondo S."/>
            <person name="Krajmalnik-Brown R."/>
            <person name="Maldonado J."/>
        </authorList>
    </citation>
    <scope>NUCLEOTIDE SEQUENCE [LARGE SCALE GENOMIC DNA]</scope>
    <source>
        <strain evidence="1 2">SVCO-16</strain>
    </source>
</reference>
<proteinExistence type="predicted"/>
<dbReference type="Proteomes" id="UP000231070">
    <property type="component" value="Unassembled WGS sequence"/>
</dbReference>
<comment type="caution">
    <text evidence="1">The sequence shown here is derived from an EMBL/GenBank/DDBJ whole genome shotgun (WGS) entry which is preliminary data.</text>
</comment>
<dbReference type="Pfam" id="PF04796">
    <property type="entry name" value="RepA_C"/>
    <property type="match status" value="1"/>
</dbReference>
<gene>
    <name evidence="1" type="ORF">CJ014_26800</name>
</gene>
<dbReference type="EMBL" id="NQVN01000048">
    <property type="protein sequence ID" value="PIO96166.1"/>
    <property type="molecule type" value="Genomic_DNA"/>
</dbReference>
<sequence>MKTAPDISGIRDADLLAELEKARGTITFGAMVSFLTTKQAERDAQAKEAERLAALSPVKRKRAVTRKAVDTGEIVTRDNLQHIHTILALCSLPHSKQPLEVREYERRQGKASLVIEAGKLMTSTGQWELQPLPWGSRARLLLLYLCSEAIRQKSPTIEVAESLTAFIRDMGFEVTGGKNGSLNYFKQQLNALAACRLRIGVWGARGASTVDTKPFSKIDVWMPENPDQQMLWSSKITFSREFFDELSAHAMPINKHIIRAFAGSSHKIDIIYWLAWNLNRLDKPLTLSWEQTAEQFGGEELELWRFRQRFKKDVQGILSVLPKAPLRLTDKGLTISPAAPEVLAIPQQRKTKKP</sequence>
<dbReference type="RefSeq" id="WP_100083565.1">
    <property type="nucleotide sequence ID" value="NZ_NQVN01000048.1"/>
</dbReference>